<dbReference type="SMR" id="A0A1H6DTZ2"/>
<dbReference type="SUPFAM" id="SSF140453">
    <property type="entry name" value="EsxAB dimer-like"/>
    <property type="match status" value="1"/>
</dbReference>
<dbReference type="RefSeq" id="WP_093354644.1">
    <property type="nucleotide sequence ID" value="NZ_FNVB01000007.1"/>
</dbReference>
<dbReference type="EMBL" id="FNVB01000007">
    <property type="protein sequence ID" value="SEG88751.1"/>
    <property type="molecule type" value="Genomic_DNA"/>
</dbReference>
<evidence type="ECO:0000256" key="1">
    <source>
        <dbReference type="SAM" id="MobiDB-lite"/>
    </source>
</evidence>
<evidence type="ECO:0000313" key="4">
    <source>
        <dbReference type="EMBL" id="SFD98908.1"/>
    </source>
</evidence>
<evidence type="ECO:0000313" key="5">
    <source>
        <dbReference type="Proteomes" id="UP000199690"/>
    </source>
</evidence>
<feature type="domain" description="Outer membrane channel protein CpnT-like N-terminal" evidence="2">
    <location>
        <begin position="67"/>
        <end position="160"/>
    </location>
</feature>
<evidence type="ECO:0000313" key="6">
    <source>
        <dbReference type="Proteomes" id="UP000236729"/>
    </source>
</evidence>
<accession>A0A1I1WX09</accession>
<dbReference type="InterPro" id="IPR036689">
    <property type="entry name" value="ESAT-6-like_sf"/>
</dbReference>
<dbReference type="EMBL" id="FOME01000008">
    <property type="protein sequence ID" value="SFD98908.1"/>
    <property type="molecule type" value="Genomic_DNA"/>
</dbReference>
<organism evidence="3 6">
    <name type="scientific">Saccharopolyspora kobensis</name>
    <dbReference type="NCBI Taxonomy" id="146035"/>
    <lineage>
        <taxon>Bacteria</taxon>
        <taxon>Bacillati</taxon>
        <taxon>Actinomycetota</taxon>
        <taxon>Actinomycetes</taxon>
        <taxon>Pseudonocardiales</taxon>
        <taxon>Pseudonocardiaceae</taxon>
        <taxon>Saccharopolyspora</taxon>
    </lineage>
</organism>
<protein>
    <recommendedName>
        <fullName evidence="2">Outer membrane channel protein CpnT-like N-terminal domain-containing protein</fullName>
    </recommendedName>
</protein>
<dbReference type="Gene3D" id="1.10.287.1060">
    <property type="entry name" value="ESAT-6-like"/>
    <property type="match status" value="1"/>
</dbReference>
<gene>
    <name evidence="3" type="ORF">SAMN02982929_05012</name>
    <name evidence="4" type="ORF">SAMN05216506_10816</name>
</gene>
<dbReference type="Pfam" id="PF25547">
    <property type="entry name" value="WXG100_2"/>
    <property type="match status" value="1"/>
</dbReference>
<reference evidence="3" key="2">
    <citation type="submission" date="2016-10" db="EMBL/GenBank/DDBJ databases">
        <authorList>
            <person name="de Groot N.N."/>
        </authorList>
    </citation>
    <scope>NUCLEOTIDE SEQUENCE [LARGE SCALE GENOMIC DNA]</scope>
    <source>
        <strain evidence="3">ATCC 20501</strain>
    </source>
</reference>
<proteinExistence type="predicted"/>
<keyword evidence="5" id="KW-1185">Reference proteome</keyword>
<sequence length="296" mass="31221">MSGYADTQDPAAVLNAAAQNRPGLQSTKELIEAAGWKLQSVNWVYEKVTGENLVDSLIKPLLGDFEKIDENAAAWNNIAKALDAVRNNLNAGLRELEPHWEGEAAQNFEQHISVVWTVGIEADSQVAKLIGDRFQNTADTCRMMCNTAMSLLDILIGLLMDAAIKAAFPPAWATVVLMVKNAVDIVDAIRRIIIQVQQIIEGVKSMIDGIVGMGTALMKIKDVNNVNDAMNVLDETQDAKQKLDDGKKAVKTGAVGAVMAGAGGAWAARGLSKGAASMRSGGTSGTTGTGGTGEGA</sequence>
<dbReference type="AlphaFoldDB" id="A0A1H6DTZ2"/>
<accession>A0A1H6DTZ2</accession>
<dbReference type="InterPro" id="IPR057746">
    <property type="entry name" value="CpnT-like_N"/>
</dbReference>
<evidence type="ECO:0000259" key="2">
    <source>
        <dbReference type="Pfam" id="PF25547"/>
    </source>
</evidence>
<feature type="compositionally biased region" description="Gly residues" evidence="1">
    <location>
        <begin position="282"/>
        <end position="296"/>
    </location>
</feature>
<name>A0A1H6DTZ2_9PSEU</name>
<feature type="region of interest" description="Disordered" evidence="1">
    <location>
        <begin position="275"/>
        <end position="296"/>
    </location>
</feature>
<evidence type="ECO:0000313" key="3">
    <source>
        <dbReference type="EMBL" id="SEG88751.1"/>
    </source>
</evidence>
<dbReference type="Proteomes" id="UP000199690">
    <property type="component" value="Unassembled WGS sequence"/>
</dbReference>
<dbReference type="Proteomes" id="UP000236729">
    <property type="component" value="Unassembled WGS sequence"/>
</dbReference>
<reference evidence="5 6" key="1">
    <citation type="submission" date="2016-10" db="EMBL/GenBank/DDBJ databases">
        <authorList>
            <person name="Varghese N."/>
            <person name="Submissions S."/>
        </authorList>
    </citation>
    <scope>NUCLEOTIDE SEQUENCE [LARGE SCALE GENOMIC DNA]</scope>
    <source>
        <strain evidence="6">ATCC 20501</strain>
        <strain evidence="4 5">CGMCC 4.3529</strain>
    </source>
</reference>